<keyword evidence="2" id="KW-1185">Reference proteome</keyword>
<dbReference type="Proteomes" id="UP000610456">
    <property type="component" value="Unassembled WGS sequence"/>
</dbReference>
<dbReference type="AlphaFoldDB" id="A0A918SIA6"/>
<accession>A0A918SIA6</accession>
<comment type="caution">
    <text evidence="1">The sequence shown here is derived from an EMBL/GenBank/DDBJ whole genome shotgun (WGS) entry which is preliminary data.</text>
</comment>
<proteinExistence type="predicted"/>
<name>A0A918SIA6_9FLAO</name>
<protein>
    <submittedName>
        <fullName evidence="1">Uncharacterized protein</fullName>
    </submittedName>
</protein>
<sequence>MPILADFNKYSVKVNIKSNYTRLSKIRNLKLTLQLHKSNDCSCNNEDKLIKDSVDDNRRGTSTSKYYNSEKVL</sequence>
<evidence type="ECO:0000313" key="1">
    <source>
        <dbReference type="EMBL" id="GHA44624.1"/>
    </source>
</evidence>
<reference evidence="1" key="1">
    <citation type="journal article" date="2014" name="Int. J. Syst. Evol. Microbiol.">
        <title>Complete genome sequence of Corynebacterium casei LMG S-19264T (=DSM 44701T), isolated from a smear-ripened cheese.</title>
        <authorList>
            <consortium name="US DOE Joint Genome Institute (JGI-PGF)"/>
            <person name="Walter F."/>
            <person name="Albersmeier A."/>
            <person name="Kalinowski J."/>
            <person name="Ruckert C."/>
        </authorList>
    </citation>
    <scope>NUCLEOTIDE SEQUENCE</scope>
    <source>
        <strain evidence="1">KCTC 12719</strain>
    </source>
</reference>
<evidence type="ECO:0000313" key="2">
    <source>
        <dbReference type="Proteomes" id="UP000610456"/>
    </source>
</evidence>
<organism evidence="1 2">
    <name type="scientific">Salinimicrobium marinum</name>
    <dbReference type="NCBI Taxonomy" id="680283"/>
    <lineage>
        <taxon>Bacteria</taxon>
        <taxon>Pseudomonadati</taxon>
        <taxon>Bacteroidota</taxon>
        <taxon>Flavobacteriia</taxon>
        <taxon>Flavobacteriales</taxon>
        <taxon>Flavobacteriaceae</taxon>
        <taxon>Salinimicrobium</taxon>
    </lineage>
</organism>
<dbReference type="EMBL" id="BMXB01000013">
    <property type="protein sequence ID" value="GHA44624.1"/>
    <property type="molecule type" value="Genomic_DNA"/>
</dbReference>
<reference evidence="1" key="2">
    <citation type="submission" date="2020-09" db="EMBL/GenBank/DDBJ databases">
        <authorList>
            <person name="Sun Q."/>
            <person name="Kim S."/>
        </authorList>
    </citation>
    <scope>NUCLEOTIDE SEQUENCE</scope>
    <source>
        <strain evidence="1">KCTC 12719</strain>
    </source>
</reference>
<gene>
    <name evidence="1" type="ORF">GCM10007103_27170</name>
</gene>